<organism evidence="1 2">
    <name type="scientific">Fraserbacteria sp. (strain RBG_16_55_9)</name>
    <dbReference type="NCBI Taxonomy" id="1817864"/>
    <lineage>
        <taxon>Bacteria</taxon>
        <taxon>Candidatus Fraseribacteriota</taxon>
    </lineage>
</organism>
<dbReference type="Proteomes" id="UP000179157">
    <property type="component" value="Unassembled WGS sequence"/>
</dbReference>
<accession>A0A1F5UUH9</accession>
<dbReference type="STRING" id="1817864.A2Z21_09075"/>
<comment type="caution">
    <text evidence="1">The sequence shown here is derived from an EMBL/GenBank/DDBJ whole genome shotgun (WGS) entry which is preliminary data.</text>
</comment>
<proteinExistence type="predicted"/>
<evidence type="ECO:0000313" key="1">
    <source>
        <dbReference type="EMBL" id="OGF54792.1"/>
    </source>
</evidence>
<reference evidence="1 2" key="1">
    <citation type="journal article" date="2016" name="Nat. Commun.">
        <title>Thousands of microbial genomes shed light on interconnected biogeochemical processes in an aquifer system.</title>
        <authorList>
            <person name="Anantharaman K."/>
            <person name="Brown C.T."/>
            <person name="Hug L.A."/>
            <person name="Sharon I."/>
            <person name="Castelle C.J."/>
            <person name="Probst A.J."/>
            <person name="Thomas B.C."/>
            <person name="Singh A."/>
            <person name="Wilkins M.J."/>
            <person name="Karaoz U."/>
            <person name="Brodie E.L."/>
            <person name="Williams K.H."/>
            <person name="Hubbard S.S."/>
            <person name="Banfield J.F."/>
        </authorList>
    </citation>
    <scope>NUCLEOTIDE SEQUENCE [LARGE SCALE GENOMIC DNA]</scope>
    <source>
        <strain evidence="2">RBG_16_55_9</strain>
    </source>
</reference>
<dbReference type="AlphaFoldDB" id="A0A1F5UUH9"/>
<dbReference type="EMBL" id="MFGX01000072">
    <property type="protein sequence ID" value="OGF54792.1"/>
    <property type="molecule type" value="Genomic_DNA"/>
</dbReference>
<dbReference type="PROSITE" id="PS51257">
    <property type="entry name" value="PROKAR_LIPOPROTEIN"/>
    <property type="match status" value="1"/>
</dbReference>
<gene>
    <name evidence="1" type="ORF">A2Z21_09075</name>
</gene>
<sequence>MTRRQVCLLLIVFSFLIGGCAYVARADLTGTSFITILAEPIPCTLVGEILLETPCEKTLLKFDIESIINLTVTLSGMSFTIDSAVGITGVEHLILTSKVTLGMVDLTSEFWVATPFESVVDVNLLPNVVVIPPGNPLFVKQRITTSLTLGGLAVSNLAIFEDVTFPNPGADYGVTDCDGDGAVEGTCVKGIQTNPANQYQTQSFAFGDIITVAGQTPSGISISGSTGLCATGAGNSVKKHSAPGSVNPDCVDSPKPRFFFDFETISISGIKLAQGLSMSTVLRCVNSDACGLTNTFGFTGGPIPFSTSLVFQDLFHARFSGVSVSIPMGAVTINASINDQFQIASASLLFSSGFSAGNLSGRFSSTINFVKGSGLTGMTMGLTVATGTFSSSHSLVIVRDPIMNKLKFGSLTISMGVNLAPFRLSLQTTFGKAGLANAGVVAGLIF</sequence>
<evidence type="ECO:0000313" key="2">
    <source>
        <dbReference type="Proteomes" id="UP000179157"/>
    </source>
</evidence>
<name>A0A1F5UUH9_FRAXR</name>
<protein>
    <submittedName>
        <fullName evidence="1">Uncharacterized protein</fullName>
    </submittedName>
</protein>